<dbReference type="OrthoDB" id="2662502at2759"/>
<dbReference type="EMBL" id="MU150568">
    <property type="protein sequence ID" value="KAF9455666.1"/>
    <property type="molecule type" value="Genomic_DNA"/>
</dbReference>
<gene>
    <name evidence="2" type="ORF">BDZ94DRAFT_1360794</name>
</gene>
<accession>A0A9P5XTW2</accession>
<dbReference type="InterPro" id="IPR046521">
    <property type="entry name" value="DUF6698"/>
</dbReference>
<dbReference type="Proteomes" id="UP000807353">
    <property type="component" value="Unassembled WGS sequence"/>
</dbReference>
<reference evidence="2" key="1">
    <citation type="submission" date="2020-11" db="EMBL/GenBank/DDBJ databases">
        <authorList>
            <consortium name="DOE Joint Genome Institute"/>
            <person name="Ahrendt S."/>
            <person name="Riley R."/>
            <person name="Andreopoulos W."/>
            <person name="Labutti K."/>
            <person name="Pangilinan J."/>
            <person name="Ruiz-Duenas F.J."/>
            <person name="Barrasa J.M."/>
            <person name="Sanchez-Garcia M."/>
            <person name="Camarero S."/>
            <person name="Miyauchi S."/>
            <person name="Serrano A."/>
            <person name="Linde D."/>
            <person name="Babiker R."/>
            <person name="Drula E."/>
            <person name="Ayuso-Fernandez I."/>
            <person name="Pacheco R."/>
            <person name="Padilla G."/>
            <person name="Ferreira P."/>
            <person name="Barriuso J."/>
            <person name="Kellner H."/>
            <person name="Castanera R."/>
            <person name="Alfaro M."/>
            <person name="Ramirez L."/>
            <person name="Pisabarro A.G."/>
            <person name="Kuo A."/>
            <person name="Tritt A."/>
            <person name="Lipzen A."/>
            <person name="He G."/>
            <person name="Yan M."/>
            <person name="Ng V."/>
            <person name="Cullen D."/>
            <person name="Martin F."/>
            <person name="Rosso M.-N."/>
            <person name="Henrissat B."/>
            <person name="Hibbett D."/>
            <person name="Martinez A.T."/>
            <person name="Grigoriev I.V."/>
        </authorList>
    </citation>
    <scope>NUCLEOTIDE SEQUENCE</scope>
    <source>
        <strain evidence="2">CBS 247.69</strain>
    </source>
</reference>
<feature type="non-terminal residue" evidence="2">
    <location>
        <position position="1"/>
    </location>
</feature>
<evidence type="ECO:0000313" key="2">
    <source>
        <dbReference type="EMBL" id="KAF9455666.1"/>
    </source>
</evidence>
<comment type="caution">
    <text evidence="2">The sequence shown here is derived from an EMBL/GenBank/DDBJ whole genome shotgun (WGS) entry which is preliminary data.</text>
</comment>
<keyword evidence="3" id="KW-1185">Reference proteome</keyword>
<sequence>PLSPIHKSERGFKHKISGRLLCPIDYNWDDMGVQQKIREGHPDYIVTGDSWPVFLFPNGKADPTDFKKGLFRSALLLKTYKFLFTSPTSAQDIDSEKDLEDPAPRTFKRKRGNRVPTRGHVANLMGMKSVTPRSIAYVAVQLRFSLSNASAWQEDNGLFNYAHFYNNVIDYFELTPGPAALKQSKELLSWWSSKIFGKHTTPVPAGSQPNSSVAKLAAQRAARERRI</sequence>
<protein>
    <submittedName>
        <fullName evidence="2">Uncharacterized protein</fullName>
    </submittedName>
</protein>
<evidence type="ECO:0000313" key="3">
    <source>
        <dbReference type="Proteomes" id="UP000807353"/>
    </source>
</evidence>
<organism evidence="2 3">
    <name type="scientific">Collybia nuda</name>
    <dbReference type="NCBI Taxonomy" id="64659"/>
    <lineage>
        <taxon>Eukaryota</taxon>
        <taxon>Fungi</taxon>
        <taxon>Dikarya</taxon>
        <taxon>Basidiomycota</taxon>
        <taxon>Agaricomycotina</taxon>
        <taxon>Agaricomycetes</taxon>
        <taxon>Agaricomycetidae</taxon>
        <taxon>Agaricales</taxon>
        <taxon>Tricholomatineae</taxon>
        <taxon>Clitocybaceae</taxon>
        <taxon>Collybia</taxon>
    </lineage>
</organism>
<proteinExistence type="predicted"/>
<name>A0A9P5XTW2_9AGAR</name>
<evidence type="ECO:0000256" key="1">
    <source>
        <dbReference type="SAM" id="MobiDB-lite"/>
    </source>
</evidence>
<dbReference type="AlphaFoldDB" id="A0A9P5XTW2"/>
<feature type="region of interest" description="Disordered" evidence="1">
    <location>
        <begin position="201"/>
        <end position="227"/>
    </location>
</feature>
<dbReference type="Pfam" id="PF20414">
    <property type="entry name" value="DUF6698"/>
    <property type="match status" value="1"/>
</dbReference>